<dbReference type="CDD" id="cd23021">
    <property type="entry name" value="zf-HIT_IN80B"/>
    <property type="match status" value="1"/>
</dbReference>
<proteinExistence type="predicted"/>
<dbReference type="Pfam" id="PF04795">
    <property type="entry name" value="PAPA-1"/>
    <property type="match status" value="1"/>
</dbReference>
<reference evidence="3 4" key="1">
    <citation type="journal article" date="2013" name="Nature">
        <title>Insights into bilaterian evolution from three spiralian genomes.</title>
        <authorList>
            <person name="Simakov O."/>
            <person name="Marletaz F."/>
            <person name="Cho S.J."/>
            <person name="Edsinger-Gonzales E."/>
            <person name="Havlak P."/>
            <person name="Hellsten U."/>
            <person name="Kuo D.H."/>
            <person name="Larsson T."/>
            <person name="Lv J."/>
            <person name="Arendt D."/>
            <person name="Savage R."/>
            <person name="Osoegawa K."/>
            <person name="de Jong P."/>
            <person name="Grimwood J."/>
            <person name="Chapman J.A."/>
            <person name="Shapiro H."/>
            <person name="Aerts A."/>
            <person name="Otillar R.P."/>
            <person name="Terry A.Y."/>
            <person name="Boore J.L."/>
            <person name="Grigoriev I.V."/>
            <person name="Lindberg D.R."/>
            <person name="Seaver E.C."/>
            <person name="Weisblat D.A."/>
            <person name="Putnam N.H."/>
            <person name="Rokhsar D.S."/>
        </authorList>
    </citation>
    <scope>NUCLEOTIDE SEQUENCE [LARGE SCALE GENOMIC DNA]</scope>
</reference>
<dbReference type="HOGENOM" id="CLU_070409_1_0_1"/>
<accession>V4AKT3</accession>
<dbReference type="EMBL" id="KB201304">
    <property type="protein sequence ID" value="ESO97737.1"/>
    <property type="molecule type" value="Genomic_DNA"/>
</dbReference>
<dbReference type="GO" id="GO:0031011">
    <property type="term" value="C:Ino80 complex"/>
    <property type="evidence" value="ECO:0007669"/>
    <property type="project" value="InterPro"/>
</dbReference>
<evidence type="ECO:0000313" key="3">
    <source>
        <dbReference type="EMBL" id="ESO97737.1"/>
    </source>
</evidence>
<protein>
    <recommendedName>
        <fullName evidence="2">INO80 complex subunit B-like conserved region domain-containing protein</fullName>
    </recommendedName>
</protein>
<gene>
    <name evidence="3" type="ORF">LOTGIDRAFT_104239</name>
</gene>
<dbReference type="PANTHER" id="PTHR21561:SF12">
    <property type="entry name" value="INO80 COMPLEX SUBUNIT B"/>
    <property type="match status" value="1"/>
</dbReference>
<sequence length="192" mass="21905">DEEKQWLDALEAGELDDYGDIKKNANTKPLTTRQKALLHGQQENELLQLPSGYKNVELTEEQLQRRQVRAKKRRIQAQEKREKDKKQTLDRLLKKQDSRARKGRGSKRSNIPRVRYLLKSGGNTISIPQGFQLPFTPQPPRLPPKPPVKCGVKGCNNVKKYNCSKTDVPLCSLTCYKKNLIHSQSQTATSVT</sequence>
<dbReference type="PANTHER" id="PTHR21561">
    <property type="entry name" value="INO80 COMPLEX SUBUNIT B"/>
    <property type="match status" value="1"/>
</dbReference>
<dbReference type="RefSeq" id="XP_009051589.1">
    <property type="nucleotide sequence ID" value="XM_009053341.1"/>
</dbReference>
<keyword evidence="4" id="KW-1185">Reference proteome</keyword>
<dbReference type="InterPro" id="IPR007529">
    <property type="entry name" value="Znf_HIT"/>
</dbReference>
<feature type="non-terminal residue" evidence="3">
    <location>
        <position position="1"/>
    </location>
</feature>
<organism evidence="3 4">
    <name type="scientific">Lottia gigantea</name>
    <name type="common">Giant owl limpet</name>
    <dbReference type="NCBI Taxonomy" id="225164"/>
    <lineage>
        <taxon>Eukaryota</taxon>
        <taxon>Metazoa</taxon>
        <taxon>Spiralia</taxon>
        <taxon>Lophotrochozoa</taxon>
        <taxon>Mollusca</taxon>
        <taxon>Gastropoda</taxon>
        <taxon>Patellogastropoda</taxon>
        <taxon>Lottioidea</taxon>
        <taxon>Lottiidae</taxon>
        <taxon>Lottia</taxon>
    </lineage>
</organism>
<evidence type="ECO:0000313" key="4">
    <source>
        <dbReference type="Proteomes" id="UP000030746"/>
    </source>
</evidence>
<dbReference type="Gene3D" id="3.30.60.190">
    <property type="match status" value="1"/>
</dbReference>
<dbReference type="InterPro" id="IPR006880">
    <property type="entry name" value="INO80B_C"/>
</dbReference>
<dbReference type="STRING" id="225164.V4AKT3"/>
<dbReference type="SMART" id="SM01406">
    <property type="entry name" value="PAPA-1"/>
    <property type="match status" value="1"/>
</dbReference>
<name>V4AKT3_LOTGI</name>
<dbReference type="InterPro" id="IPR029523">
    <property type="entry name" value="INO80B/Ies2"/>
</dbReference>
<dbReference type="CTD" id="20229835"/>
<evidence type="ECO:0000259" key="2">
    <source>
        <dbReference type="SMART" id="SM01406"/>
    </source>
</evidence>
<dbReference type="OrthoDB" id="2021186at2759"/>
<dbReference type="OMA" id="TGYEFPL"/>
<feature type="region of interest" description="Disordered" evidence="1">
    <location>
        <begin position="69"/>
        <end position="112"/>
    </location>
</feature>
<feature type="compositionally biased region" description="Basic and acidic residues" evidence="1">
    <location>
        <begin position="76"/>
        <end position="100"/>
    </location>
</feature>
<dbReference type="GeneID" id="20229835"/>
<dbReference type="KEGG" id="lgi:LOTGIDRAFT_104239"/>
<evidence type="ECO:0000256" key="1">
    <source>
        <dbReference type="SAM" id="MobiDB-lite"/>
    </source>
</evidence>
<dbReference type="Pfam" id="PF04438">
    <property type="entry name" value="zf-HIT"/>
    <property type="match status" value="1"/>
</dbReference>
<dbReference type="Proteomes" id="UP000030746">
    <property type="component" value="Unassembled WGS sequence"/>
</dbReference>
<dbReference type="GO" id="GO:0006338">
    <property type="term" value="P:chromatin remodeling"/>
    <property type="evidence" value="ECO:0007669"/>
    <property type="project" value="InterPro"/>
</dbReference>
<feature type="domain" description="INO80 complex subunit B-like conserved region" evidence="2">
    <location>
        <begin position="61"/>
        <end position="131"/>
    </location>
</feature>
<dbReference type="AlphaFoldDB" id="V4AKT3"/>